<dbReference type="InterPro" id="IPR035543">
    <property type="entry name" value="eIF-2B_epsilon_N"/>
</dbReference>
<dbReference type="Proteomes" id="UP000007879">
    <property type="component" value="Unassembled WGS sequence"/>
</dbReference>
<dbReference type="InterPro" id="IPR051956">
    <property type="entry name" value="eIF2B_epsilon"/>
</dbReference>
<sequence>MSSKVVKKGGKKWNPEDVIQAVVIADSFNFRFLPLTTEKPRALLPLVNRPLIDYTVEFLAVSGIEEVFIYCCAHADAIKKHFNQSRWSKQSSPIKLHIIMSENCPSVGDALRDIDSQACIKSDFVLVSGDLVSNMELQEVIKKHKKLRETDKMTVMTNVYKKAAPGHRTRSKEDDILIATSSSSGRLLFCEKPIGKKKISVPTDIFEENEEIDIHYDVLDCHISVCSPNVPQLFSDNFDYQTRYHFIRGIIVNEEVLGNYIYAHFISDQYAARVSNLQTYEAVSKDVMYRWVYPLVPDNSILEPYSYGRHNLYLSSGISLAFDCVLEEDVVLGPDTTVGASTVISHSSIGQRCNIGKGVTISGCYIWDDVTIGDSCKLSNSIIASNVEFKDGVIVEPGCIISFNVVVGQDFRVVSGTRLTTSKNSLSFDTDDWGDETDRDAEQALPITMPECVDSDVGCGGKGFKWDPPQPDSDDESGRFIHEKWHPHITSGNISQESSSDSNGTRSPSPLPLTTELDDAEDSFYAETLDCVRSGVTDSVKPENTILMINASKHAYNIPIQEVPLNVMKALLEGPSESTEGKKPVLIEYIIKSLRYHKTLLLHYVKGNDLQASVLNLVTSSAMKEYAIRPIFAKIVLELYNLDVLDESTILSWHSQFKGTRASKEQQEILKSVAPVIEWLENAEEESEEEN</sequence>
<dbReference type="InterPro" id="IPR029044">
    <property type="entry name" value="Nucleotide-diphossugar_trans"/>
</dbReference>
<reference evidence="9" key="2">
    <citation type="submission" date="2017-05" db="UniProtKB">
        <authorList>
            <consortium name="EnsemblMetazoa"/>
        </authorList>
    </citation>
    <scope>IDENTIFICATION</scope>
</reference>
<dbReference type="Gene3D" id="1.25.40.180">
    <property type="match status" value="1"/>
</dbReference>
<feature type="domain" description="W2" evidence="8">
    <location>
        <begin position="514"/>
        <end position="690"/>
    </location>
</feature>
<dbReference type="GO" id="GO:0031369">
    <property type="term" value="F:translation initiation factor binding"/>
    <property type="evidence" value="ECO:0007669"/>
    <property type="project" value="InterPro"/>
</dbReference>
<evidence type="ECO:0000256" key="5">
    <source>
        <dbReference type="ARBA" id="ARBA00044345"/>
    </source>
</evidence>
<dbReference type="Pfam" id="PF25084">
    <property type="entry name" value="LbH_EIF2B"/>
    <property type="match status" value="1"/>
</dbReference>
<dbReference type="InterPro" id="IPR005835">
    <property type="entry name" value="NTP_transferase_dom"/>
</dbReference>
<dbReference type="CDD" id="cd04197">
    <property type="entry name" value="eIF-2B_epsilon_N"/>
    <property type="match status" value="1"/>
</dbReference>
<organism evidence="9">
    <name type="scientific">Amphimedon queenslandica</name>
    <name type="common">Sponge</name>
    <dbReference type="NCBI Taxonomy" id="400682"/>
    <lineage>
        <taxon>Eukaryota</taxon>
        <taxon>Metazoa</taxon>
        <taxon>Porifera</taxon>
        <taxon>Demospongiae</taxon>
        <taxon>Heteroscleromorpha</taxon>
        <taxon>Haplosclerida</taxon>
        <taxon>Niphatidae</taxon>
        <taxon>Amphimedon</taxon>
    </lineage>
</organism>
<dbReference type="InterPro" id="IPR003307">
    <property type="entry name" value="W2_domain"/>
</dbReference>
<name>A0A1X7VYU5_AMPQE</name>
<dbReference type="GO" id="GO:0005851">
    <property type="term" value="C:eukaryotic translation initiation factor 2B complex"/>
    <property type="evidence" value="ECO:0007669"/>
    <property type="project" value="TreeGrafter"/>
</dbReference>
<proteinExistence type="inferred from homology"/>
<dbReference type="Gene3D" id="3.90.550.10">
    <property type="entry name" value="Spore Coat Polysaccharide Biosynthesis Protein SpsA, Chain A"/>
    <property type="match status" value="1"/>
</dbReference>
<comment type="subcellular location">
    <subcellularLocation>
        <location evidence="1">Cytoplasm</location>
        <location evidence="1">Cytosol</location>
    </subcellularLocation>
</comment>
<dbReference type="Pfam" id="PF02020">
    <property type="entry name" value="W2"/>
    <property type="match status" value="1"/>
</dbReference>
<evidence type="ECO:0000256" key="7">
    <source>
        <dbReference type="SAM" id="MobiDB-lite"/>
    </source>
</evidence>
<evidence type="ECO:0000256" key="2">
    <source>
        <dbReference type="ARBA" id="ARBA00007878"/>
    </source>
</evidence>
<dbReference type="OrthoDB" id="424572at2759"/>
<reference evidence="10" key="1">
    <citation type="journal article" date="2010" name="Nature">
        <title>The Amphimedon queenslandica genome and the evolution of animal complexity.</title>
        <authorList>
            <person name="Srivastava M."/>
            <person name="Simakov O."/>
            <person name="Chapman J."/>
            <person name="Fahey B."/>
            <person name="Gauthier M.E."/>
            <person name="Mitros T."/>
            <person name="Richards G.S."/>
            <person name="Conaco C."/>
            <person name="Dacre M."/>
            <person name="Hellsten U."/>
            <person name="Larroux C."/>
            <person name="Putnam N.H."/>
            <person name="Stanke M."/>
            <person name="Adamska M."/>
            <person name="Darling A."/>
            <person name="Degnan S.M."/>
            <person name="Oakley T.H."/>
            <person name="Plachetzki D.C."/>
            <person name="Zhai Y."/>
            <person name="Adamski M."/>
            <person name="Calcino A."/>
            <person name="Cummins S.F."/>
            <person name="Goodstein D.M."/>
            <person name="Harris C."/>
            <person name="Jackson D.J."/>
            <person name="Leys S.P."/>
            <person name="Shu S."/>
            <person name="Woodcroft B.J."/>
            <person name="Vervoort M."/>
            <person name="Kosik K.S."/>
            <person name="Manning G."/>
            <person name="Degnan B.M."/>
            <person name="Rokhsar D.S."/>
        </authorList>
    </citation>
    <scope>NUCLEOTIDE SEQUENCE [LARGE SCALE GENOMIC DNA]</scope>
</reference>
<evidence type="ECO:0000256" key="6">
    <source>
        <dbReference type="ARBA" id="ARBA00046432"/>
    </source>
</evidence>
<dbReference type="GO" id="GO:0005085">
    <property type="term" value="F:guanyl-nucleotide exchange factor activity"/>
    <property type="evidence" value="ECO:0007669"/>
    <property type="project" value="InterPro"/>
</dbReference>
<dbReference type="GO" id="GO:0005829">
    <property type="term" value="C:cytosol"/>
    <property type="evidence" value="ECO:0007669"/>
    <property type="project" value="UniProtKB-SubCell"/>
</dbReference>
<dbReference type="InterPro" id="IPR044123">
    <property type="entry name" value="W2_eIF2B_epsilon"/>
</dbReference>
<feature type="compositionally biased region" description="Polar residues" evidence="7">
    <location>
        <begin position="490"/>
        <end position="508"/>
    </location>
</feature>
<dbReference type="InParanoid" id="A0A1X7VYU5"/>
<dbReference type="STRING" id="400682.A0A1X7VYU5"/>
<evidence type="ECO:0000256" key="1">
    <source>
        <dbReference type="ARBA" id="ARBA00004514"/>
    </source>
</evidence>
<dbReference type="PROSITE" id="PS51363">
    <property type="entry name" value="W2"/>
    <property type="match status" value="1"/>
</dbReference>
<protein>
    <recommendedName>
        <fullName evidence="4">Translation initiation factor eIF2B subunit epsilon</fullName>
    </recommendedName>
    <alternativeName>
        <fullName evidence="5">eIF2B GDP-GTP exchange factor subunit epsilon</fullName>
    </alternativeName>
</protein>
<evidence type="ECO:0000259" key="8">
    <source>
        <dbReference type="PROSITE" id="PS51363"/>
    </source>
</evidence>
<dbReference type="Gene3D" id="2.160.10.10">
    <property type="entry name" value="Hexapeptide repeat proteins"/>
    <property type="match status" value="1"/>
</dbReference>
<comment type="similarity">
    <text evidence="2">Belongs to the eIF-2B gamma/epsilon subunits family.</text>
</comment>
<dbReference type="FunFam" id="3.90.550.10:FF:000066">
    <property type="entry name" value="Translation initiation factor eIF-2B subunit epsilon"/>
    <property type="match status" value="1"/>
</dbReference>
<dbReference type="Pfam" id="PF00483">
    <property type="entry name" value="NTP_transferase"/>
    <property type="match status" value="1"/>
</dbReference>
<evidence type="ECO:0000313" key="10">
    <source>
        <dbReference type="Proteomes" id="UP000007879"/>
    </source>
</evidence>
<dbReference type="SUPFAM" id="SSF48371">
    <property type="entry name" value="ARM repeat"/>
    <property type="match status" value="1"/>
</dbReference>
<dbReference type="PANTHER" id="PTHR45887">
    <property type="entry name" value="TRANSLATION INITIATION FACTOR EIF-2B SUBUNIT EPSILON"/>
    <property type="match status" value="1"/>
</dbReference>
<feature type="region of interest" description="Disordered" evidence="7">
    <location>
        <begin position="490"/>
        <end position="516"/>
    </location>
</feature>
<dbReference type="InterPro" id="IPR016024">
    <property type="entry name" value="ARM-type_fold"/>
</dbReference>
<dbReference type="SMART" id="SM00515">
    <property type="entry name" value="eIF5C"/>
    <property type="match status" value="1"/>
</dbReference>
<dbReference type="GO" id="GO:0003743">
    <property type="term" value="F:translation initiation factor activity"/>
    <property type="evidence" value="ECO:0007669"/>
    <property type="project" value="TreeGrafter"/>
</dbReference>
<keyword evidence="3" id="KW-0963">Cytoplasm</keyword>
<gene>
    <name evidence="9" type="primary">100641027</name>
</gene>
<dbReference type="OMA" id="LAQSCKI"/>
<keyword evidence="10" id="KW-1185">Reference proteome</keyword>
<evidence type="ECO:0000256" key="3">
    <source>
        <dbReference type="ARBA" id="ARBA00022490"/>
    </source>
</evidence>
<dbReference type="CDD" id="cd11558">
    <property type="entry name" value="W2_eIF2B_epsilon"/>
    <property type="match status" value="1"/>
</dbReference>
<comment type="subunit">
    <text evidence="6">Component of the translation initiation factor 2B (eIF2B) complex which is a heterodecamer of two sets of five different subunits: alpha, beta, gamma, delta and epsilon. Subunits alpha, beta and delta comprise a regulatory subcomplex and subunits epsilon and gamma comprise a catalytic subcomplex. Within the complex, the hexameric regulatory complex resides at the center, with the two heterodimeric catalytic subcomplexes bound on opposite sides.</text>
</comment>
<dbReference type="EnsemblMetazoa" id="XM_003382359.3">
    <property type="protein sequence ID" value="XP_003382407.1"/>
    <property type="gene ID" value="LOC100641027"/>
</dbReference>
<accession>A0A1X7VYU5</accession>
<dbReference type="EnsemblMetazoa" id="Aqu2.1.44674_001">
    <property type="protein sequence ID" value="Aqu2.1.44674_001"/>
    <property type="gene ID" value="Aqu2.1.44674"/>
</dbReference>
<dbReference type="eggNOG" id="KOG1461">
    <property type="taxonomic scope" value="Eukaryota"/>
</dbReference>
<evidence type="ECO:0000313" key="9">
    <source>
        <dbReference type="EnsemblMetazoa" id="Aqu2.1.44674_001"/>
    </source>
</evidence>
<evidence type="ECO:0000256" key="4">
    <source>
        <dbReference type="ARBA" id="ARBA00044144"/>
    </source>
</evidence>
<dbReference type="InterPro" id="IPR056764">
    <property type="entry name" value="LbH_EIF2B3/5"/>
</dbReference>
<dbReference type="SUPFAM" id="SSF53448">
    <property type="entry name" value="Nucleotide-diphospho-sugar transferases"/>
    <property type="match status" value="1"/>
</dbReference>
<dbReference type="KEGG" id="aqu:100641027"/>
<dbReference type="PANTHER" id="PTHR45887:SF1">
    <property type="entry name" value="TRANSLATION INITIATION FACTOR EIF-2B SUBUNIT EPSILON"/>
    <property type="match status" value="1"/>
</dbReference>
<dbReference type="AlphaFoldDB" id="A0A1X7VYU5"/>